<dbReference type="OrthoDB" id="3689357at2759"/>
<proteinExistence type="predicted"/>
<protein>
    <submittedName>
        <fullName evidence="2">Uncharacterized protein</fullName>
    </submittedName>
</protein>
<evidence type="ECO:0000313" key="2">
    <source>
        <dbReference type="EMBL" id="RYO61533.1"/>
    </source>
</evidence>
<feature type="region of interest" description="Disordered" evidence="1">
    <location>
        <begin position="1"/>
        <end position="27"/>
    </location>
</feature>
<name>A0A4Q4RW28_9PLEO</name>
<keyword evidence="3" id="KW-1185">Reference proteome</keyword>
<reference evidence="3" key="1">
    <citation type="journal article" date="2019" name="bioRxiv">
        <title>Genomics, evolutionary history and diagnostics of the Alternaria alternata species group including apple and Asian pear pathotypes.</title>
        <authorList>
            <person name="Armitage A.D."/>
            <person name="Cockerton H.M."/>
            <person name="Sreenivasaprasad S."/>
            <person name="Woodhall J.W."/>
            <person name="Lane C.R."/>
            <person name="Harrison R.J."/>
            <person name="Clarkson J.P."/>
        </authorList>
    </citation>
    <scope>NUCLEOTIDE SEQUENCE [LARGE SCALE GENOMIC DNA]</scope>
    <source>
        <strain evidence="3">RGR 97.0016</strain>
    </source>
</reference>
<dbReference type="EMBL" id="PEJP01000025">
    <property type="protein sequence ID" value="RYO61533.1"/>
    <property type="molecule type" value="Genomic_DNA"/>
</dbReference>
<organism evidence="2 3">
    <name type="scientific">Alternaria arborescens</name>
    <dbReference type="NCBI Taxonomy" id="156630"/>
    <lineage>
        <taxon>Eukaryota</taxon>
        <taxon>Fungi</taxon>
        <taxon>Dikarya</taxon>
        <taxon>Ascomycota</taxon>
        <taxon>Pezizomycotina</taxon>
        <taxon>Dothideomycetes</taxon>
        <taxon>Pleosporomycetidae</taxon>
        <taxon>Pleosporales</taxon>
        <taxon>Pleosporineae</taxon>
        <taxon>Pleosporaceae</taxon>
        <taxon>Alternaria</taxon>
        <taxon>Alternaria sect. Alternaria</taxon>
    </lineage>
</organism>
<evidence type="ECO:0000313" key="3">
    <source>
        <dbReference type="Proteomes" id="UP000293823"/>
    </source>
</evidence>
<gene>
    <name evidence="2" type="ORF">AA0113_g6797</name>
</gene>
<accession>A0A4Q4RW28</accession>
<sequence length="117" mass="13208">MSNNPSDNNDPLGRSLTLGNPGDTPEPRMIYNGRCVVVEAYIENLKNKIPEIKSTLIALNDTISQMASDPTVPPVVVARLRIGVSRHFERTVTQQDMLRNLEEQYKELVDEENEEVK</sequence>
<comment type="caution">
    <text evidence="2">The sequence shown here is derived from an EMBL/GenBank/DDBJ whole genome shotgun (WGS) entry which is preliminary data.</text>
</comment>
<evidence type="ECO:0000256" key="1">
    <source>
        <dbReference type="SAM" id="MobiDB-lite"/>
    </source>
</evidence>
<dbReference type="Proteomes" id="UP000293823">
    <property type="component" value="Unassembled WGS sequence"/>
</dbReference>
<dbReference type="AlphaFoldDB" id="A0A4Q4RW28"/>